<keyword evidence="2" id="KW-1185">Reference proteome</keyword>
<dbReference type="Proteomes" id="UP001055811">
    <property type="component" value="Linkage Group LG08"/>
</dbReference>
<evidence type="ECO:0000313" key="2">
    <source>
        <dbReference type="Proteomes" id="UP001055811"/>
    </source>
</evidence>
<comment type="caution">
    <text evidence="1">The sequence shown here is derived from an EMBL/GenBank/DDBJ whole genome shotgun (WGS) entry which is preliminary data.</text>
</comment>
<dbReference type="EMBL" id="CM042016">
    <property type="protein sequence ID" value="KAI3701246.1"/>
    <property type="molecule type" value="Genomic_DNA"/>
</dbReference>
<protein>
    <submittedName>
        <fullName evidence="1">Uncharacterized protein</fullName>
    </submittedName>
</protein>
<accession>A0ACB8ZV97</accession>
<proteinExistence type="predicted"/>
<gene>
    <name evidence="1" type="ORF">L2E82_45895</name>
</gene>
<evidence type="ECO:0000313" key="1">
    <source>
        <dbReference type="EMBL" id="KAI3701246.1"/>
    </source>
</evidence>
<name>A0ACB8ZV97_CICIN</name>
<organism evidence="1 2">
    <name type="scientific">Cichorium intybus</name>
    <name type="common">Chicory</name>
    <dbReference type="NCBI Taxonomy" id="13427"/>
    <lineage>
        <taxon>Eukaryota</taxon>
        <taxon>Viridiplantae</taxon>
        <taxon>Streptophyta</taxon>
        <taxon>Embryophyta</taxon>
        <taxon>Tracheophyta</taxon>
        <taxon>Spermatophyta</taxon>
        <taxon>Magnoliopsida</taxon>
        <taxon>eudicotyledons</taxon>
        <taxon>Gunneridae</taxon>
        <taxon>Pentapetalae</taxon>
        <taxon>asterids</taxon>
        <taxon>campanulids</taxon>
        <taxon>Asterales</taxon>
        <taxon>Asteraceae</taxon>
        <taxon>Cichorioideae</taxon>
        <taxon>Cichorieae</taxon>
        <taxon>Cichoriinae</taxon>
        <taxon>Cichorium</taxon>
    </lineage>
</organism>
<sequence length="144" mass="16431">MGWLPASLIPNKKTKFYQGALWNFPGDLESEDNCAKSKNVKDVKASQLLFCPRSTMFLRFAKYNFQQMEQLGSKKGFCFVAFRRGANNNVVITTETVNSEYLIKMSKLAAMTELEKTIDDNELEECDLIAWLRITGSILEEPTE</sequence>
<reference evidence="2" key="1">
    <citation type="journal article" date="2022" name="Mol. Ecol. Resour.">
        <title>The genomes of chicory, endive, great burdock and yacon provide insights into Asteraceae palaeo-polyploidization history and plant inulin production.</title>
        <authorList>
            <person name="Fan W."/>
            <person name="Wang S."/>
            <person name="Wang H."/>
            <person name="Wang A."/>
            <person name="Jiang F."/>
            <person name="Liu H."/>
            <person name="Zhao H."/>
            <person name="Xu D."/>
            <person name="Zhang Y."/>
        </authorList>
    </citation>
    <scope>NUCLEOTIDE SEQUENCE [LARGE SCALE GENOMIC DNA]</scope>
    <source>
        <strain evidence="2">cv. Punajuju</strain>
    </source>
</reference>
<reference evidence="1 2" key="2">
    <citation type="journal article" date="2022" name="Mol. Ecol. Resour.">
        <title>The genomes of chicory, endive, great burdock and yacon provide insights into Asteraceae paleo-polyploidization history and plant inulin production.</title>
        <authorList>
            <person name="Fan W."/>
            <person name="Wang S."/>
            <person name="Wang H."/>
            <person name="Wang A."/>
            <person name="Jiang F."/>
            <person name="Liu H."/>
            <person name="Zhao H."/>
            <person name="Xu D."/>
            <person name="Zhang Y."/>
        </authorList>
    </citation>
    <scope>NUCLEOTIDE SEQUENCE [LARGE SCALE GENOMIC DNA]</scope>
    <source>
        <strain evidence="2">cv. Punajuju</strain>
        <tissue evidence="1">Leaves</tissue>
    </source>
</reference>